<dbReference type="PROSITE" id="PS51186">
    <property type="entry name" value="GNAT"/>
    <property type="match status" value="1"/>
</dbReference>
<feature type="domain" description="N-acetyltransferase" evidence="9">
    <location>
        <begin position="1095"/>
        <end position="1256"/>
    </location>
</feature>
<dbReference type="InterPro" id="IPR000182">
    <property type="entry name" value="GNAT_dom"/>
</dbReference>
<keyword evidence="3 6" id="KW-0863">Zinc-finger</keyword>
<dbReference type="EnsemblPlants" id="OPUNC04G28250.1">
    <property type="protein sequence ID" value="OPUNC04G28250.1"/>
    <property type="gene ID" value="OPUNC04G28250"/>
</dbReference>
<dbReference type="SUPFAM" id="SSF57903">
    <property type="entry name" value="FYVE/PHD zinc finger"/>
    <property type="match status" value="1"/>
</dbReference>
<dbReference type="InterPro" id="IPR011011">
    <property type="entry name" value="Znf_FYVE_PHD"/>
</dbReference>
<evidence type="ECO:0000256" key="4">
    <source>
        <dbReference type="ARBA" id="ARBA00022833"/>
    </source>
</evidence>
<dbReference type="Gene3D" id="3.30.40.10">
    <property type="entry name" value="Zinc/RING finger domain, C3HC4 (zinc finger)"/>
    <property type="match status" value="1"/>
</dbReference>
<organism evidence="10">
    <name type="scientific">Oryza punctata</name>
    <name type="common">Red rice</name>
    <dbReference type="NCBI Taxonomy" id="4537"/>
    <lineage>
        <taxon>Eukaryota</taxon>
        <taxon>Viridiplantae</taxon>
        <taxon>Streptophyta</taxon>
        <taxon>Embryophyta</taxon>
        <taxon>Tracheophyta</taxon>
        <taxon>Spermatophyta</taxon>
        <taxon>Magnoliopsida</taxon>
        <taxon>Liliopsida</taxon>
        <taxon>Poales</taxon>
        <taxon>Poaceae</taxon>
        <taxon>BOP clade</taxon>
        <taxon>Oryzoideae</taxon>
        <taxon>Oryzeae</taxon>
        <taxon>Oryzinae</taxon>
        <taxon>Oryza</taxon>
    </lineage>
</organism>
<dbReference type="eggNOG" id="ENOG502QTVY">
    <property type="taxonomic scope" value="Eukaryota"/>
</dbReference>
<dbReference type="SMART" id="SM00249">
    <property type="entry name" value="PHD"/>
    <property type="match status" value="1"/>
</dbReference>
<evidence type="ECO:0000256" key="6">
    <source>
        <dbReference type="PROSITE-ProRule" id="PRU00146"/>
    </source>
</evidence>
<feature type="region of interest" description="Disordered" evidence="7">
    <location>
        <begin position="52"/>
        <end position="90"/>
    </location>
</feature>
<accession>A0A0E0KX84</accession>
<dbReference type="GO" id="GO:0016747">
    <property type="term" value="F:acyltransferase activity, transferring groups other than amino-acyl groups"/>
    <property type="evidence" value="ECO:0007669"/>
    <property type="project" value="InterPro"/>
</dbReference>
<dbReference type="InterPro" id="IPR056511">
    <property type="entry name" value="IDM1_C"/>
</dbReference>
<dbReference type="InterPro" id="IPR032308">
    <property type="entry name" value="TDBD"/>
</dbReference>
<evidence type="ECO:0000256" key="7">
    <source>
        <dbReference type="SAM" id="MobiDB-lite"/>
    </source>
</evidence>
<dbReference type="InterPro" id="IPR016181">
    <property type="entry name" value="Acyl_CoA_acyltransferase"/>
</dbReference>
<dbReference type="InterPro" id="IPR019786">
    <property type="entry name" value="Zinc_finger_PHD-type_CS"/>
</dbReference>
<keyword evidence="5" id="KW-0539">Nucleus</keyword>
<dbReference type="CDD" id="cd04301">
    <property type="entry name" value="NAT_SF"/>
    <property type="match status" value="1"/>
</dbReference>
<dbReference type="Pfam" id="PF00628">
    <property type="entry name" value="PHD"/>
    <property type="match status" value="1"/>
</dbReference>
<feature type="domain" description="PHD-type" evidence="8">
    <location>
        <begin position="977"/>
        <end position="1022"/>
    </location>
</feature>
<dbReference type="PROSITE" id="PS50016">
    <property type="entry name" value="ZF_PHD_2"/>
    <property type="match status" value="1"/>
</dbReference>
<dbReference type="Pfam" id="PF16135">
    <property type="entry name" value="TDBD"/>
    <property type="match status" value="1"/>
</dbReference>
<evidence type="ECO:0000313" key="11">
    <source>
        <dbReference type="Proteomes" id="UP000026962"/>
    </source>
</evidence>
<dbReference type="CDD" id="cd15532">
    <property type="entry name" value="PHD2_CHD_II"/>
    <property type="match status" value="1"/>
</dbReference>
<proteinExistence type="predicted"/>
<dbReference type="GO" id="GO:0005634">
    <property type="term" value="C:nucleus"/>
    <property type="evidence" value="ECO:0007669"/>
    <property type="project" value="UniProtKB-SubCell"/>
</dbReference>
<evidence type="ECO:0000256" key="3">
    <source>
        <dbReference type="ARBA" id="ARBA00022771"/>
    </source>
</evidence>
<keyword evidence="11" id="KW-1185">Reference proteome</keyword>
<keyword evidence="2" id="KW-0479">Metal-binding</keyword>
<dbReference type="OMA" id="RMIQPTP"/>
<sequence>MAAAHKLGFREEDALRFLFGEDLLAMHHSASSSFDRSQPELQVFRDVFSPSPPPLHVAETSSLLPTAPPAPAPAPPPPPPPSHHHHLHALQPQPAPVEDQPLVDDAAIDPKHSHGNGNGGLELDAALQGFVAYWQGGGSSLTVTDSDLFHDTLHMMQPTPQHSAGPPAAGMCAALAASSSNSGVEDPLPSYMDALADFSDFHNDSLLSDPFLNQWLQDHNHFPTDMSFTYDQPQMLHTSHTLYSATTPDLSVTGPDHFSFYSNTVYDTTLLPHLSRDSTASAHFLQLDNLCQNFGTPGASIGSLDDAADVPTDNTQQYGTTAVASKRNLSRELPDQLEVHAQRLFMDAGWTIKPRKRNDRAKMASYFTAPQREVVHTSLTQAWKFCGKKLYEATPGSQRGKCPKEWSDVDTFWKDLTDTMAYVDKVLVNRQDAPTLLQRWELLDPFIAVVFIGRKITALQQHKTLRAVDSSTYVLNDSRNMPSESKSMLKSSDLLPIRMIQPTPVITDSDCSTLATESGNGNHALQSFHDLEDGHNGDTNLSTLCTQSQLYCAAGDTSHRTENHIPESNGQREHWSGATLINNAVKKTKKKSKRISDIDSTGLDGLHSESFMQPAVEIMFNQETDLASVELSFAENNMRSEEHGICSSVGTSKRHLKAESKLAKLNANNQSNKLDVLLPSEVMQTSMLQGEETVEEPAGFNILPENGSTPRESGSSKFIPIGNEEKKLLSLKESSIGIFPRDVHNLPTVNSVPVNLSYESNATVLKTDLSQESLMCKAVAAKRKPQAWEKYAKKRPRVLRINDDDLLITAMVKNRDLGSCQKFAADSIFLDAKKFTKFKSSKKCGRLLARMSGKGGSNLLGGKRVSLARKTVLCWLIATGFLTVKDVIQYRNLKSNEVVKDGQVTWEGILCNCCTKTFSISDFKVHGGCSLPKSSLGLFLQSGKSYTLCQVEAWSAEFVSRKCDASGRKIEAMDENDDTCGFCGDGGELLCCDNCPSTYHQACLSAQELPEGSWYCHNCTCRSCGNPLSEKETMILALTRRCSPVGINNLTYGFVGDTIFIGLHNHVGIENFLDNELSWSILRCNTDGRKLHSAKKIAHMTECNTKLAVALTILEECFVRMVDPRTGVDMIPHVLYNKGQVSHFLYLLSFFPVGFYTVILEKGDEILCVASIRVHGTKAAELPFIATSVDYRRQGMCRRLMDTIEMMLRSFHVETLVLSAIPELVNTWVSGFGFKPIEDDEKKQLRNVNLMLFPGTSLLTKRLDGITAAKSEEDKDAYNVSGLPNGKCLPSGKGNMHLELHDLDLLEAELNTEDATNASFRALKQECGTATWFNHAKATHPSSSSPVLCSEFSRMQFTGPQLFYCKTEGIFQLQFMIQFPPSCRRSYELHGGQKGYLQKHGQVSQCW</sequence>
<reference evidence="10" key="1">
    <citation type="submission" date="2015-04" db="UniProtKB">
        <authorList>
            <consortium name="EnsemblPlants"/>
        </authorList>
    </citation>
    <scope>IDENTIFICATION</scope>
</reference>
<dbReference type="InterPro" id="IPR001965">
    <property type="entry name" value="Znf_PHD"/>
</dbReference>
<feature type="compositionally biased region" description="Pro residues" evidence="7">
    <location>
        <begin position="66"/>
        <end position="81"/>
    </location>
</feature>
<reference evidence="10" key="2">
    <citation type="submission" date="2018-05" db="EMBL/GenBank/DDBJ databases">
        <title>OpunRS2 (Oryza punctata Reference Sequence Version 2).</title>
        <authorList>
            <person name="Zhang J."/>
            <person name="Kudrna D."/>
            <person name="Lee S."/>
            <person name="Talag J."/>
            <person name="Welchert J."/>
            <person name="Wing R.A."/>
        </authorList>
    </citation>
    <scope>NUCLEOTIDE SEQUENCE [LARGE SCALE GENOMIC DNA]</scope>
</reference>
<dbReference type="Gene3D" id="3.40.630.30">
    <property type="match status" value="1"/>
</dbReference>
<comment type="subcellular location">
    <subcellularLocation>
        <location evidence="1">Nucleus</location>
    </subcellularLocation>
</comment>
<evidence type="ECO:0008006" key="12">
    <source>
        <dbReference type="Google" id="ProtNLM"/>
    </source>
</evidence>
<evidence type="ECO:0000259" key="9">
    <source>
        <dbReference type="PROSITE" id="PS51186"/>
    </source>
</evidence>
<dbReference type="PANTHER" id="PTHR46508">
    <property type="entry name" value="PHD FINGER FAMILY PROTEIN"/>
    <property type="match status" value="1"/>
</dbReference>
<evidence type="ECO:0000256" key="1">
    <source>
        <dbReference type="ARBA" id="ARBA00004123"/>
    </source>
</evidence>
<dbReference type="Proteomes" id="UP000026962">
    <property type="component" value="Chromosome 4"/>
</dbReference>
<dbReference type="STRING" id="4537.A0A0E0KX84"/>
<evidence type="ECO:0000313" key="10">
    <source>
        <dbReference type="EnsemblPlants" id="OPUNC04G28250.1"/>
    </source>
</evidence>
<keyword evidence="4" id="KW-0862">Zinc</keyword>
<dbReference type="PROSITE" id="PS01359">
    <property type="entry name" value="ZF_PHD_1"/>
    <property type="match status" value="1"/>
</dbReference>
<dbReference type="SUPFAM" id="SSF55729">
    <property type="entry name" value="Acyl-CoA N-acyltransferases (Nat)"/>
    <property type="match status" value="1"/>
</dbReference>
<protein>
    <recommendedName>
        <fullName evidence="12">PHD-type domain-containing protein</fullName>
    </recommendedName>
</protein>
<dbReference type="InterPro" id="IPR013083">
    <property type="entry name" value="Znf_RING/FYVE/PHD"/>
</dbReference>
<dbReference type="PANTHER" id="PTHR46508:SF2">
    <property type="entry name" value="INCREASED DNA METHYLATION 1"/>
    <property type="match status" value="1"/>
</dbReference>
<dbReference type="Gramene" id="OPUNC04G28250.1">
    <property type="protein sequence ID" value="OPUNC04G28250.1"/>
    <property type="gene ID" value="OPUNC04G28250"/>
</dbReference>
<name>A0A0E0KX84_ORYPU</name>
<dbReference type="Pfam" id="PF23209">
    <property type="entry name" value="IDM1_C"/>
    <property type="match status" value="1"/>
</dbReference>
<dbReference type="GO" id="GO:0008270">
    <property type="term" value="F:zinc ion binding"/>
    <property type="evidence" value="ECO:0007669"/>
    <property type="project" value="UniProtKB-KW"/>
</dbReference>
<dbReference type="InterPro" id="IPR019787">
    <property type="entry name" value="Znf_PHD-finger"/>
</dbReference>
<evidence type="ECO:0000256" key="2">
    <source>
        <dbReference type="ARBA" id="ARBA00022723"/>
    </source>
</evidence>
<evidence type="ECO:0000256" key="5">
    <source>
        <dbReference type="ARBA" id="ARBA00023242"/>
    </source>
</evidence>
<evidence type="ECO:0000259" key="8">
    <source>
        <dbReference type="PROSITE" id="PS50016"/>
    </source>
</evidence>